<dbReference type="HAMAP" id="MF_00512">
    <property type="entry name" value="Ribosomal_eS6"/>
    <property type="match status" value="1"/>
</dbReference>
<feature type="compositionally biased region" description="Low complexity" evidence="6">
    <location>
        <begin position="358"/>
        <end position="371"/>
    </location>
</feature>
<comment type="caution">
    <text evidence="7">The sequence shown here is derived from an EMBL/GenBank/DDBJ whole genome shotgun (WGS) entry which is preliminary data.</text>
</comment>
<dbReference type="FunFam" id="1.20.5.2650:FF:000001">
    <property type="entry name" value="40S ribosomal protein S6"/>
    <property type="match status" value="1"/>
</dbReference>
<evidence type="ECO:0000313" key="8">
    <source>
        <dbReference type="Proteomes" id="UP001214576"/>
    </source>
</evidence>
<feature type="region of interest" description="Disordered" evidence="6">
    <location>
        <begin position="339"/>
        <end position="371"/>
    </location>
</feature>
<keyword evidence="2" id="KW-0689">Ribosomal protein</keyword>
<dbReference type="GO" id="GO:1990904">
    <property type="term" value="C:ribonucleoprotein complex"/>
    <property type="evidence" value="ECO:0007669"/>
    <property type="project" value="UniProtKB-KW"/>
</dbReference>
<dbReference type="GO" id="GO:0003735">
    <property type="term" value="F:structural constituent of ribosome"/>
    <property type="evidence" value="ECO:0007669"/>
    <property type="project" value="InterPro"/>
</dbReference>
<dbReference type="Proteomes" id="UP001214576">
    <property type="component" value="Unassembled WGS sequence"/>
</dbReference>
<sequence>MHTFLIIGYRGFGDGLVGCLNPGCTAASLHRDTDVPTSRGPGAEEAPGARAAASTGAKGPSDVWVRLNWPSAQAGGGGPARTEVPRKGEQGDVPASEMTLEMNKGCWIALFRGASEAVGRFRMKLNISFPATGCQKLIEVDDERKLRTFYEKRMATEVAADALGEEWKGYVVRISGGNDKQGFPMKQGVLTHGRVRLLLSKGHSCYRPRRTGERKRKSVRGCIVDANLSVLNLVIVKKGEKDIPGLTDTTVPRRLGPKRASRIRKLFNLSKEDDVRQYVVRKPLNKDGKKPRTKAPKIQRLVTPRALQHKRRRIALKKQRTKKNKEEAAEYAKLLAKRMKEAKEKRQEQIAKRRRLSSLRASTSKSESSQK</sequence>
<protein>
    <recommendedName>
        <fullName evidence="4">Small ribosomal subunit protein eS6</fullName>
    </recommendedName>
    <alternativeName>
        <fullName evidence="5">40S ribosomal protein S6</fullName>
    </alternativeName>
</protein>
<dbReference type="InterPro" id="IPR020924">
    <property type="entry name" value="Ribosomal_eS6_arc"/>
</dbReference>
<proteinExistence type="inferred from homology"/>
<feature type="compositionally biased region" description="Low complexity" evidence="6">
    <location>
        <begin position="38"/>
        <end position="57"/>
    </location>
</feature>
<feature type="region of interest" description="Disordered" evidence="6">
    <location>
        <begin position="73"/>
        <end position="92"/>
    </location>
</feature>
<evidence type="ECO:0000256" key="3">
    <source>
        <dbReference type="ARBA" id="ARBA00023274"/>
    </source>
</evidence>
<dbReference type="SMART" id="SM01405">
    <property type="entry name" value="Ribosomal_S6e"/>
    <property type="match status" value="1"/>
</dbReference>
<comment type="similarity">
    <text evidence="1">Belongs to the eukaryotic ribosomal protein eS6 family.</text>
</comment>
<dbReference type="GO" id="GO:0005840">
    <property type="term" value="C:ribosome"/>
    <property type="evidence" value="ECO:0007669"/>
    <property type="project" value="UniProtKB-KW"/>
</dbReference>
<name>A0AAD4UDF1_OVIAM</name>
<evidence type="ECO:0000256" key="2">
    <source>
        <dbReference type="ARBA" id="ARBA00022980"/>
    </source>
</evidence>
<reference evidence="7" key="1">
    <citation type="submission" date="2022-03" db="EMBL/GenBank/DDBJ databases">
        <title>Genomic analyses of argali, domestic sheep and their hybrids provide insights into chromosomal evolution, heterosis and genetic basis of agronomic traits.</title>
        <authorList>
            <person name="Li M."/>
        </authorList>
    </citation>
    <scope>NUCLEOTIDE SEQUENCE</scope>
    <source>
        <strain evidence="7">CAU-MHL-2022a</strain>
        <tissue evidence="7">Skin</tissue>
    </source>
</reference>
<evidence type="ECO:0000256" key="4">
    <source>
        <dbReference type="ARBA" id="ARBA00035278"/>
    </source>
</evidence>
<evidence type="ECO:0000256" key="1">
    <source>
        <dbReference type="ARBA" id="ARBA00009312"/>
    </source>
</evidence>
<keyword evidence="3" id="KW-0687">Ribonucleoprotein</keyword>
<gene>
    <name evidence="7" type="ORF">MG293_006795</name>
</gene>
<evidence type="ECO:0000313" key="7">
    <source>
        <dbReference type="EMBL" id="KAI4542669.1"/>
    </source>
</evidence>
<organism evidence="7 8">
    <name type="scientific">Ovis ammon polii</name>
    <dbReference type="NCBI Taxonomy" id="230172"/>
    <lineage>
        <taxon>Eukaryota</taxon>
        <taxon>Metazoa</taxon>
        <taxon>Chordata</taxon>
        <taxon>Craniata</taxon>
        <taxon>Vertebrata</taxon>
        <taxon>Euteleostomi</taxon>
        <taxon>Mammalia</taxon>
        <taxon>Eutheria</taxon>
        <taxon>Laurasiatheria</taxon>
        <taxon>Artiodactyla</taxon>
        <taxon>Ruminantia</taxon>
        <taxon>Pecora</taxon>
        <taxon>Bovidae</taxon>
        <taxon>Caprinae</taxon>
        <taxon>Ovis</taxon>
    </lineage>
</organism>
<dbReference type="AlphaFoldDB" id="A0AAD4UDF1"/>
<feature type="region of interest" description="Disordered" evidence="6">
    <location>
        <begin position="31"/>
        <end position="60"/>
    </location>
</feature>
<dbReference type="InterPro" id="IPR018282">
    <property type="entry name" value="Ribosomal_eS6_CS"/>
</dbReference>
<dbReference type="PROSITE" id="PS00578">
    <property type="entry name" value="RIBOSOMAL_S6E"/>
    <property type="match status" value="1"/>
</dbReference>
<keyword evidence="8" id="KW-1185">Reference proteome</keyword>
<evidence type="ECO:0000256" key="5">
    <source>
        <dbReference type="ARBA" id="ARBA00035403"/>
    </source>
</evidence>
<accession>A0AAD4UDF1</accession>
<dbReference type="Gene3D" id="1.20.5.2650">
    <property type="match status" value="1"/>
</dbReference>
<dbReference type="InterPro" id="IPR001377">
    <property type="entry name" value="Ribosomal_eS6"/>
</dbReference>
<dbReference type="EMBL" id="JAKZEL010000006">
    <property type="protein sequence ID" value="KAI4542669.1"/>
    <property type="molecule type" value="Genomic_DNA"/>
</dbReference>
<evidence type="ECO:0000256" key="6">
    <source>
        <dbReference type="SAM" id="MobiDB-lite"/>
    </source>
</evidence>
<dbReference type="GO" id="GO:0006412">
    <property type="term" value="P:translation"/>
    <property type="evidence" value="ECO:0007669"/>
    <property type="project" value="InterPro"/>
</dbReference>
<feature type="compositionally biased region" description="Basic and acidic residues" evidence="6">
    <location>
        <begin position="339"/>
        <end position="351"/>
    </location>
</feature>
<dbReference type="PANTHER" id="PTHR11502">
    <property type="entry name" value="40S RIBOSOMAL PROTEIN S6"/>
    <property type="match status" value="1"/>
</dbReference>
<dbReference type="Pfam" id="PF01092">
    <property type="entry name" value="Ribosomal_S6e"/>
    <property type="match status" value="1"/>
</dbReference>